<reference evidence="3" key="1">
    <citation type="journal article" date="2021" name="bioRxiv">
        <title>Whole Genome Assembly and Annotation of Northern Wild Rice, Zizania palustris L., Supports a Whole Genome Duplication in the Zizania Genus.</title>
        <authorList>
            <person name="Haas M."/>
            <person name="Kono T."/>
            <person name="Macchietto M."/>
            <person name="Millas R."/>
            <person name="McGilp L."/>
            <person name="Shao M."/>
            <person name="Duquette J."/>
            <person name="Hirsch C.N."/>
            <person name="Kimball J."/>
        </authorList>
    </citation>
    <scope>NUCLEOTIDE SEQUENCE</scope>
    <source>
        <tissue evidence="3">Fresh leaf tissue</tissue>
    </source>
</reference>
<dbReference type="EMBL" id="JAAALK010000287">
    <property type="protein sequence ID" value="KAG8059004.1"/>
    <property type="molecule type" value="Genomic_DNA"/>
</dbReference>
<dbReference type="Proteomes" id="UP000729402">
    <property type="component" value="Unassembled WGS sequence"/>
</dbReference>
<reference evidence="3" key="2">
    <citation type="submission" date="2021-02" db="EMBL/GenBank/DDBJ databases">
        <authorList>
            <person name="Kimball J.A."/>
            <person name="Haas M.W."/>
            <person name="Macchietto M."/>
            <person name="Kono T."/>
            <person name="Duquette J."/>
            <person name="Shao M."/>
        </authorList>
    </citation>
    <scope>NUCLEOTIDE SEQUENCE</scope>
    <source>
        <tissue evidence="3">Fresh leaf tissue</tissue>
    </source>
</reference>
<proteinExistence type="predicted"/>
<dbReference type="InterPro" id="IPR003173">
    <property type="entry name" value="PC4_C"/>
</dbReference>
<evidence type="ECO:0000259" key="2">
    <source>
        <dbReference type="Pfam" id="PF02229"/>
    </source>
</evidence>
<organism evidence="3 4">
    <name type="scientific">Zizania palustris</name>
    <name type="common">Northern wild rice</name>
    <dbReference type="NCBI Taxonomy" id="103762"/>
    <lineage>
        <taxon>Eukaryota</taxon>
        <taxon>Viridiplantae</taxon>
        <taxon>Streptophyta</taxon>
        <taxon>Embryophyta</taxon>
        <taxon>Tracheophyta</taxon>
        <taxon>Spermatophyta</taxon>
        <taxon>Magnoliopsida</taxon>
        <taxon>Liliopsida</taxon>
        <taxon>Poales</taxon>
        <taxon>Poaceae</taxon>
        <taxon>BOP clade</taxon>
        <taxon>Oryzoideae</taxon>
        <taxon>Oryzeae</taxon>
        <taxon>Zizaniinae</taxon>
        <taxon>Zizania</taxon>
    </lineage>
</organism>
<sequence>MWRKGNKRFGGGGEPPAKRQAAGEDGPSESADDGIVVAQISKSRRVAVRNWNGKVVVDIREFYEKDGKSLPSRKGISNLRLPSFPYSYSVGFPLDVNSTRLLLLWPHFVLSRGHKSHLAFELIITYSHITYSHV</sequence>
<keyword evidence="4" id="KW-1185">Reference proteome</keyword>
<dbReference type="GO" id="GO:0003713">
    <property type="term" value="F:transcription coactivator activity"/>
    <property type="evidence" value="ECO:0007669"/>
    <property type="project" value="InterPro"/>
</dbReference>
<dbReference type="GO" id="GO:0003677">
    <property type="term" value="F:DNA binding"/>
    <property type="evidence" value="ECO:0007669"/>
    <property type="project" value="InterPro"/>
</dbReference>
<dbReference type="GO" id="GO:0060261">
    <property type="term" value="P:positive regulation of transcription initiation by RNA polymerase II"/>
    <property type="evidence" value="ECO:0007669"/>
    <property type="project" value="InterPro"/>
</dbReference>
<dbReference type="PANTHER" id="PTHR13215">
    <property type="entry name" value="RNA POLYMERASE II TRANSCRIPTIONAL COACTIVATOR"/>
    <property type="match status" value="1"/>
</dbReference>
<dbReference type="AlphaFoldDB" id="A0A8J5SPF5"/>
<comment type="caution">
    <text evidence="3">The sequence shown here is derived from an EMBL/GenBank/DDBJ whole genome shotgun (WGS) entry which is preliminary data.</text>
</comment>
<evidence type="ECO:0000313" key="4">
    <source>
        <dbReference type="Proteomes" id="UP000729402"/>
    </source>
</evidence>
<dbReference type="Pfam" id="PF02229">
    <property type="entry name" value="PC4"/>
    <property type="match status" value="1"/>
</dbReference>
<protein>
    <recommendedName>
        <fullName evidence="2">Transcriptional coactivator p15 (PC4) C-terminal domain-containing protein</fullName>
    </recommendedName>
</protein>
<accession>A0A8J5SPF5</accession>
<feature type="domain" description="Transcriptional coactivator p15 (PC4) C-terminal" evidence="2">
    <location>
        <begin position="39"/>
        <end position="77"/>
    </location>
</feature>
<evidence type="ECO:0000256" key="1">
    <source>
        <dbReference type="SAM" id="MobiDB-lite"/>
    </source>
</evidence>
<dbReference type="OrthoDB" id="2505440at2759"/>
<name>A0A8J5SPF5_ZIZPA</name>
<gene>
    <name evidence="3" type="ORF">GUJ93_ZPchr0002g23169</name>
</gene>
<dbReference type="InterPro" id="IPR045125">
    <property type="entry name" value="Sub1/Tcp4-like"/>
</dbReference>
<feature type="region of interest" description="Disordered" evidence="1">
    <location>
        <begin position="1"/>
        <end position="34"/>
    </location>
</feature>
<evidence type="ECO:0000313" key="3">
    <source>
        <dbReference type="EMBL" id="KAG8059004.1"/>
    </source>
</evidence>